<proteinExistence type="predicted"/>
<evidence type="ECO:0000313" key="4">
    <source>
        <dbReference type="Proteomes" id="UP001208853"/>
    </source>
</evidence>
<feature type="domain" description="DUF7507" evidence="2">
    <location>
        <begin position="2"/>
        <end position="63"/>
    </location>
</feature>
<reference evidence="3" key="1">
    <citation type="submission" date="2022-10" db="EMBL/GenBank/DDBJ databases">
        <title>Comparative genomic study of S. anginosus.</title>
        <authorList>
            <person name="Prasad A."/>
            <person name="Ene A."/>
            <person name="Jablonska S."/>
            <person name="Du J."/>
            <person name="Wolfe A.J."/>
            <person name="Putonti C."/>
        </authorList>
    </citation>
    <scope>NUCLEOTIDE SEQUENCE</scope>
    <source>
        <strain evidence="3">UMB6888</strain>
    </source>
</reference>
<feature type="compositionally biased region" description="Polar residues" evidence="1">
    <location>
        <begin position="29"/>
        <end position="39"/>
    </location>
</feature>
<sequence>QDDFPGRSEIEYSWPGEAGVLAPGEKASASATSVLTQEQVDAGTVRNDASATGVTPGGDTITNKPGDPEIPGSGGHGSIT</sequence>
<evidence type="ECO:0000256" key="1">
    <source>
        <dbReference type="SAM" id="MobiDB-lite"/>
    </source>
</evidence>
<feature type="compositionally biased region" description="Basic and acidic residues" evidence="1">
    <location>
        <begin position="1"/>
        <end position="10"/>
    </location>
</feature>
<dbReference type="InterPro" id="IPR055354">
    <property type="entry name" value="DUF7507"/>
</dbReference>
<feature type="non-terminal residue" evidence="3">
    <location>
        <position position="80"/>
    </location>
</feature>
<name>A0AAW5TJN7_STRAP</name>
<feature type="region of interest" description="Disordered" evidence="1">
    <location>
        <begin position="1"/>
        <end position="80"/>
    </location>
</feature>
<dbReference type="Pfam" id="PF24346">
    <property type="entry name" value="DUF7507"/>
    <property type="match status" value="1"/>
</dbReference>
<accession>A0AAW5TJN7</accession>
<organism evidence="3 4">
    <name type="scientific">Streptococcus anginosus</name>
    <dbReference type="NCBI Taxonomy" id="1328"/>
    <lineage>
        <taxon>Bacteria</taxon>
        <taxon>Bacillati</taxon>
        <taxon>Bacillota</taxon>
        <taxon>Bacilli</taxon>
        <taxon>Lactobacillales</taxon>
        <taxon>Streptococcaceae</taxon>
        <taxon>Streptococcus</taxon>
        <taxon>Streptococcus anginosus group</taxon>
    </lineage>
</organism>
<gene>
    <name evidence="3" type="ORF">OJ930_12370</name>
</gene>
<dbReference type="Proteomes" id="UP001208853">
    <property type="component" value="Unassembled WGS sequence"/>
</dbReference>
<protein>
    <recommendedName>
        <fullName evidence="2">DUF7507 domain-containing protein</fullName>
    </recommendedName>
</protein>
<comment type="caution">
    <text evidence="3">The sequence shown here is derived from an EMBL/GenBank/DDBJ whole genome shotgun (WGS) entry which is preliminary data.</text>
</comment>
<dbReference type="AlphaFoldDB" id="A0AAW5TJN7"/>
<evidence type="ECO:0000259" key="2">
    <source>
        <dbReference type="Pfam" id="PF24346"/>
    </source>
</evidence>
<feature type="non-terminal residue" evidence="3">
    <location>
        <position position="1"/>
    </location>
</feature>
<dbReference type="EMBL" id="JAPAIK010000558">
    <property type="protein sequence ID" value="MCW1073762.1"/>
    <property type="molecule type" value="Genomic_DNA"/>
</dbReference>
<dbReference type="RefSeq" id="WP_264345319.1">
    <property type="nucleotide sequence ID" value="NZ_JAPAIK010000558.1"/>
</dbReference>
<evidence type="ECO:0000313" key="3">
    <source>
        <dbReference type="EMBL" id="MCW1073762.1"/>
    </source>
</evidence>